<dbReference type="Gene3D" id="3.30.30.30">
    <property type="match status" value="1"/>
</dbReference>
<keyword evidence="5" id="KW-0346">Stress response</keyword>
<comment type="similarity">
    <text evidence="1 4">Belongs to the heat shock protein 70 family.</text>
</comment>
<dbReference type="InterPro" id="IPR018181">
    <property type="entry name" value="Heat_shock_70_CS"/>
</dbReference>
<dbReference type="GO" id="GO:0005524">
    <property type="term" value="F:ATP binding"/>
    <property type="evidence" value="ECO:0007669"/>
    <property type="project" value="UniProtKB-KW"/>
</dbReference>
<dbReference type="InterPro" id="IPR043129">
    <property type="entry name" value="ATPase_NBD"/>
</dbReference>
<dbReference type="STRING" id="10195.A0A3M7Q2F9"/>
<keyword evidence="3 4" id="KW-0067">ATP-binding</keyword>
<name>A0A3M7Q2F9_BRAPC</name>
<evidence type="ECO:0000256" key="3">
    <source>
        <dbReference type="ARBA" id="ARBA00022840"/>
    </source>
</evidence>
<dbReference type="PROSITE" id="PS01036">
    <property type="entry name" value="HSP70_3"/>
    <property type="match status" value="1"/>
</dbReference>
<gene>
    <name evidence="5" type="ORF">BpHYR1_009228</name>
</gene>
<evidence type="ECO:0000256" key="4">
    <source>
        <dbReference type="RuleBase" id="RU003322"/>
    </source>
</evidence>
<dbReference type="Proteomes" id="UP000276133">
    <property type="component" value="Unassembled WGS sequence"/>
</dbReference>
<dbReference type="PRINTS" id="PR00301">
    <property type="entry name" value="HEATSHOCK70"/>
</dbReference>
<comment type="caution">
    <text evidence="5">The sequence shown here is derived from an EMBL/GenBank/DDBJ whole genome shotgun (WGS) entry which is preliminary data.</text>
</comment>
<dbReference type="EMBL" id="REGN01007741">
    <property type="protein sequence ID" value="RNA05392.1"/>
    <property type="molecule type" value="Genomic_DNA"/>
</dbReference>
<evidence type="ECO:0000256" key="2">
    <source>
        <dbReference type="ARBA" id="ARBA00022741"/>
    </source>
</evidence>
<dbReference type="InterPro" id="IPR013126">
    <property type="entry name" value="Hsp_70_fam"/>
</dbReference>
<keyword evidence="6" id="KW-1185">Reference proteome</keyword>
<dbReference type="PANTHER" id="PTHR19375">
    <property type="entry name" value="HEAT SHOCK PROTEIN 70KDA"/>
    <property type="match status" value="1"/>
</dbReference>
<dbReference type="Gene3D" id="3.90.640.10">
    <property type="entry name" value="Actin, Chain A, domain 4"/>
    <property type="match status" value="1"/>
</dbReference>
<organism evidence="5 6">
    <name type="scientific">Brachionus plicatilis</name>
    <name type="common">Marine rotifer</name>
    <name type="synonym">Brachionus muelleri</name>
    <dbReference type="NCBI Taxonomy" id="10195"/>
    <lineage>
        <taxon>Eukaryota</taxon>
        <taxon>Metazoa</taxon>
        <taxon>Spiralia</taxon>
        <taxon>Gnathifera</taxon>
        <taxon>Rotifera</taxon>
        <taxon>Eurotatoria</taxon>
        <taxon>Monogononta</taxon>
        <taxon>Pseudotrocha</taxon>
        <taxon>Ploima</taxon>
        <taxon>Brachionidae</taxon>
        <taxon>Brachionus</taxon>
    </lineage>
</organism>
<evidence type="ECO:0000256" key="1">
    <source>
        <dbReference type="ARBA" id="ARBA00007381"/>
    </source>
</evidence>
<reference evidence="5 6" key="1">
    <citation type="journal article" date="2018" name="Sci. Rep.">
        <title>Genomic signatures of local adaptation to the degree of environmental predictability in rotifers.</title>
        <authorList>
            <person name="Franch-Gras L."/>
            <person name="Hahn C."/>
            <person name="Garcia-Roger E.M."/>
            <person name="Carmona M.J."/>
            <person name="Serra M."/>
            <person name="Gomez A."/>
        </authorList>
    </citation>
    <scope>NUCLEOTIDE SEQUENCE [LARGE SCALE GENOMIC DNA]</scope>
    <source>
        <strain evidence="5">HYR1</strain>
    </source>
</reference>
<proteinExistence type="inferred from homology"/>
<evidence type="ECO:0000313" key="5">
    <source>
        <dbReference type="EMBL" id="RNA05392.1"/>
    </source>
</evidence>
<dbReference type="OrthoDB" id="29851at2759"/>
<evidence type="ECO:0000313" key="6">
    <source>
        <dbReference type="Proteomes" id="UP000276133"/>
    </source>
</evidence>
<keyword evidence="2 4" id="KW-0547">Nucleotide-binding</keyword>
<dbReference type="Pfam" id="PF00012">
    <property type="entry name" value="HSP70"/>
    <property type="match status" value="1"/>
</dbReference>
<dbReference type="Gene3D" id="3.30.420.40">
    <property type="match status" value="2"/>
</dbReference>
<dbReference type="FunFam" id="3.90.640.10:FF:000003">
    <property type="entry name" value="Molecular chaperone DnaK"/>
    <property type="match status" value="1"/>
</dbReference>
<dbReference type="GO" id="GO:0140662">
    <property type="term" value="F:ATP-dependent protein folding chaperone"/>
    <property type="evidence" value="ECO:0007669"/>
    <property type="project" value="InterPro"/>
</dbReference>
<dbReference type="SUPFAM" id="SSF53067">
    <property type="entry name" value="Actin-like ATPase domain"/>
    <property type="match status" value="2"/>
</dbReference>
<accession>A0A3M7Q2F9</accession>
<sequence length="691" mass="80243">MNAVLGIDLGTAKTCAGLVCDLKYSIVETPDGRQLINYVTLKESLKYGNFSKNSMRTGWNRTLYDSKILLQKSLDDRCWEENRARWPFETHQRKIKMDERILPPEEVMSMFLTKIKEISEQKFQTKINKAIITCPFSFNDSDRQSIIKSANLAGLEVARLLNDTTSACIDIAHKSKAENTFMVFNLGAYYLNLSICEVRNGHVRMIAAESYGHLGGEVMDQKMAIYICQKLKIQMTKKIFQALLIECEKAKISLSDCNKVDIQITSILEHDTDLEYSITRDEFDSINQDLFDSCLGRVKELLKKAKLDTKSICELFFVGGCSRIPKLKSILSQYFEKSINLTLNVSESVTHGAVILAGFLSGQNMITNNGSVHQEISSQSYELRVNCVDQEEFFKLVIPKYCKLPVEKDVFIAKKKIEWFELILFENNRIIWKNKMNFNSNVLFKLSLDLNGNIGLSASYIDSENNENEISLIKLEQIIKTEQYEATEQKDTDTIKEDLIKRINNLINYFSQKIHENYFRQQIHKLESLLKDLAVKDRKKIDEVEQELLVFDEQKNSAEKFFYVKEQITILKKKWCSLTENYIPATLSLKSLSDSLEFRNAADLYTKVLSCQNEFKLAFFTELNYKIIYRLYRKSEINYNCFKSITEEIERQKVQLDLYSLTQNIENNFKNKHLTKDDYERIVSKIKLLEQ</sequence>
<protein>
    <submittedName>
        <fullName evidence="5">Heat shock 70 kDa cognate 4</fullName>
    </submittedName>
</protein>
<dbReference type="AlphaFoldDB" id="A0A3M7Q2F9"/>